<evidence type="ECO:0000256" key="1">
    <source>
        <dbReference type="ARBA" id="ARBA00034773"/>
    </source>
</evidence>
<feature type="region of interest" description="Disordered" evidence="2">
    <location>
        <begin position="57"/>
        <end position="91"/>
    </location>
</feature>
<evidence type="ECO:0000313" key="3">
    <source>
        <dbReference type="EMBL" id="KAJ7981186.1"/>
    </source>
</evidence>
<organism evidence="3 4">
    <name type="scientific">Quillaja saponaria</name>
    <name type="common">Soap bark tree</name>
    <dbReference type="NCBI Taxonomy" id="32244"/>
    <lineage>
        <taxon>Eukaryota</taxon>
        <taxon>Viridiplantae</taxon>
        <taxon>Streptophyta</taxon>
        <taxon>Embryophyta</taxon>
        <taxon>Tracheophyta</taxon>
        <taxon>Spermatophyta</taxon>
        <taxon>Magnoliopsida</taxon>
        <taxon>eudicotyledons</taxon>
        <taxon>Gunneridae</taxon>
        <taxon>Pentapetalae</taxon>
        <taxon>rosids</taxon>
        <taxon>fabids</taxon>
        <taxon>Fabales</taxon>
        <taxon>Quillajaceae</taxon>
        <taxon>Quillaja</taxon>
    </lineage>
</organism>
<dbReference type="KEGG" id="qsa:O6P43_000483"/>
<reference evidence="3 4" key="1">
    <citation type="journal article" date="2023" name="Science">
        <title>Elucidation of the pathway for biosynthesis of saponin adjuvants from the soapbark tree.</title>
        <authorList>
            <person name="Reed J."/>
            <person name="Orme A."/>
            <person name="El-Demerdash A."/>
            <person name="Owen C."/>
            <person name="Martin L.B.B."/>
            <person name="Misra R.C."/>
            <person name="Kikuchi S."/>
            <person name="Rejzek M."/>
            <person name="Martin A.C."/>
            <person name="Harkess A."/>
            <person name="Leebens-Mack J."/>
            <person name="Louveau T."/>
            <person name="Stephenson M.J."/>
            <person name="Osbourn A."/>
        </authorList>
    </citation>
    <scope>NUCLEOTIDE SEQUENCE [LARGE SCALE GENOMIC DNA]</scope>
    <source>
        <strain evidence="3">S10</strain>
    </source>
</reference>
<evidence type="ECO:0000256" key="2">
    <source>
        <dbReference type="SAM" id="MobiDB-lite"/>
    </source>
</evidence>
<accession>A0AAD7VM79</accession>
<feature type="compositionally biased region" description="Low complexity" evidence="2">
    <location>
        <begin position="59"/>
        <end position="73"/>
    </location>
</feature>
<name>A0AAD7VM79_QUISA</name>
<dbReference type="EMBL" id="JARAOO010000001">
    <property type="protein sequence ID" value="KAJ7981186.1"/>
    <property type="molecule type" value="Genomic_DNA"/>
</dbReference>
<sequence>MDLKDPIRFRQRKSTSTERFLGVFSHAPSDISSSSSSVNGGDELNEADVVFLTGEYIEPNHPSTPSSPSTSSPLRHHHSHKGLGPPDTFGILAALPENEKSSSVRSFSHFYQKASVSSSSSSSSSSWRLIPVIPKPPPERISLRSSSLTVKYNQSAPVNVPVLSQAMMNMRRRHREFDEDDDAVDEGDGEMLPPHEIVARSSVHSPMLACSVLEGVGRTLKGRDLRKVRNAVWRQTDFAFIAVSGCLLLKSMALPQFITALLFALAFARINLSTCQVVKGKLSCLDCTHNYDFSGIMVSVKCDQVKKLAVAIAEDDGSYEAELPSALNCHATVLGGPTQIYVSRKNMVSTIVKGSESTSYTTSTPLSFFTSCPQTSKCEAGKKFGSSKTVDLPLPPEWGLAPSSYYINPFVPIIGIP</sequence>
<dbReference type="AlphaFoldDB" id="A0AAD7VM79"/>
<dbReference type="PANTHER" id="PTHR33083">
    <property type="entry name" value="EXPRESSED PROTEIN"/>
    <property type="match status" value="1"/>
</dbReference>
<protein>
    <submittedName>
        <fullName evidence="3">Pollen Ole e 1 allergen and extensin family protein</fullName>
    </submittedName>
</protein>
<dbReference type="PANTHER" id="PTHR33083:SF50">
    <property type="entry name" value="PROTEIN S40-7"/>
    <property type="match status" value="1"/>
</dbReference>
<dbReference type="Proteomes" id="UP001163823">
    <property type="component" value="Chromosome 1"/>
</dbReference>
<gene>
    <name evidence="3" type="ORF">O6P43_000483</name>
</gene>
<comment type="caution">
    <text evidence="3">The sequence shown here is derived from an EMBL/GenBank/DDBJ whole genome shotgun (WGS) entry which is preliminary data.</text>
</comment>
<proteinExistence type="inferred from homology"/>
<dbReference type="Pfam" id="PF04520">
    <property type="entry name" value="Senescence_reg"/>
    <property type="match status" value="1"/>
</dbReference>
<evidence type="ECO:0000313" key="4">
    <source>
        <dbReference type="Proteomes" id="UP001163823"/>
    </source>
</evidence>
<keyword evidence="4" id="KW-1185">Reference proteome</keyword>
<comment type="similarity">
    <text evidence="1">Belongs to the senescence regulator S40 family.</text>
</comment>
<dbReference type="GO" id="GO:0010150">
    <property type="term" value="P:leaf senescence"/>
    <property type="evidence" value="ECO:0007669"/>
    <property type="project" value="UniProtKB-ARBA"/>
</dbReference>
<dbReference type="InterPro" id="IPR007608">
    <property type="entry name" value="Senescence_reg_S40"/>
</dbReference>